<gene>
    <name evidence="1" type="ORF">OPT61_g8034</name>
</gene>
<reference evidence="1" key="1">
    <citation type="submission" date="2022-11" db="EMBL/GenBank/DDBJ databases">
        <title>Genome Sequence of Boeremia exigua.</title>
        <authorList>
            <person name="Buettner E."/>
        </authorList>
    </citation>
    <scope>NUCLEOTIDE SEQUENCE</scope>
    <source>
        <strain evidence="1">CU02</strain>
    </source>
</reference>
<dbReference type="Proteomes" id="UP001153331">
    <property type="component" value="Unassembled WGS sequence"/>
</dbReference>
<name>A0ACC2HZU4_9PLEO</name>
<proteinExistence type="predicted"/>
<evidence type="ECO:0000313" key="2">
    <source>
        <dbReference type="Proteomes" id="UP001153331"/>
    </source>
</evidence>
<dbReference type="EMBL" id="JAPHNI010000719">
    <property type="protein sequence ID" value="KAJ8108637.1"/>
    <property type="molecule type" value="Genomic_DNA"/>
</dbReference>
<comment type="caution">
    <text evidence="1">The sequence shown here is derived from an EMBL/GenBank/DDBJ whole genome shotgun (WGS) entry which is preliminary data.</text>
</comment>
<evidence type="ECO:0000313" key="1">
    <source>
        <dbReference type="EMBL" id="KAJ8108637.1"/>
    </source>
</evidence>
<organism evidence="1 2">
    <name type="scientific">Boeremia exigua</name>
    <dbReference type="NCBI Taxonomy" id="749465"/>
    <lineage>
        <taxon>Eukaryota</taxon>
        <taxon>Fungi</taxon>
        <taxon>Dikarya</taxon>
        <taxon>Ascomycota</taxon>
        <taxon>Pezizomycotina</taxon>
        <taxon>Dothideomycetes</taxon>
        <taxon>Pleosporomycetidae</taxon>
        <taxon>Pleosporales</taxon>
        <taxon>Pleosporineae</taxon>
        <taxon>Didymellaceae</taxon>
        <taxon>Boeremia</taxon>
    </lineage>
</organism>
<keyword evidence="2" id="KW-1185">Reference proteome</keyword>
<protein>
    <submittedName>
        <fullName evidence="1">Uncharacterized protein</fullName>
    </submittedName>
</protein>
<accession>A0ACC2HZU4</accession>
<sequence>MQRYNAQKYVARRKYTPKNDITSAKLAALNTHLIPTLKTSPLHFAVYKNPSLYPSQDSTRSLQQYHKMPGVAIIAIVYGTLQLGVGLFGLWQQRCLRQDRMFTLLRRLGGIDVDQRHAAVMTTPWSRNKKITWPELQPACSDLWERRISEWRCLRNGDVELT</sequence>